<dbReference type="InterPro" id="IPR047964">
    <property type="entry name" value="EFR1-like"/>
</dbReference>
<evidence type="ECO:0000259" key="1">
    <source>
        <dbReference type="Pfam" id="PF00258"/>
    </source>
</evidence>
<dbReference type="SUPFAM" id="SSF52218">
    <property type="entry name" value="Flavoproteins"/>
    <property type="match status" value="1"/>
</dbReference>
<feature type="domain" description="Flavodoxin-like" evidence="1">
    <location>
        <begin position="3"/>
        <end position="136"/>
    </location>
</feature>
<dbReference type="RefSeq" id="WP_165913803.1">
    <property type="nucleotide sequence ID" value="NZ_SLYC01000081.1"/>
</dbReference>
<protein>
    <submittedName>
        <fullName evidence="2">Flavodoxin-like protein</fullName>
    </submittedName>
</protein>
<dbReference type="GO" id="GO:0016651">
    <property type="term" value="F:oxidoreductase activity, acting on NAD(P)H"/>
    <property type="evidence" value="ECO:0007669"/>
    <property type="project" value="UniProtKB-ARBA"/>
</dbReference>
<organism evidence="2 3">
    <name type="scientific">Serpentinicella alkaliphila</name>
    <dbReference type="NCBI Taxonomy" id="1734049"/>
    <lineage>
        <taxon>Bacteria</taxon>
        <taxon>Bacillati</taxon>
        <taxon>Bacillota</taxon>
        <taxon>Clostridia</taxon>
        <taxon>Peptostreptococcales</taxon>
        <taxon>Natronincolaceae</taxon>
        <taxon>Serpentinicella</taxon>
    </lineage>
</organism>
<dbReference type="NCBIfam" id="NF038196">
    <property type="entry name" value="ferrodoxin_EFR1"/>
    <property type="match status" value="1"/>
</dbReference>
<dbReference type="GO" id="GO:0010181">
    <property type="term" value="F:FMN binding"/>
    <property type="evidence" value="ECO:0007669"/>
    <property type="project" value="InterPro"/>
</dbReference>
<dbReference type="InterPro" id="IPR029039">
    <property type="entry name" value="Flavoprotein-like_sf"/>
</dbReference>
<name>A0A4R2T838_9FIRM</name>
<gene>
    <name evidence="2" type="ORF">EDD79_10812</name>
</gene>
<evidence type="ECO:0000313" key="3">
    <source>
        <dbReference type="Proteomes" id="UP000295504"/>
    </source>
</evidence>
<dbReference type="InterPro" id="IPR008254">
    <property type="entry name" value="Flavodoxin/NO_synth"/>
</dbReference>
<keyword evidence="3" id="KW-1185">Reference proteome</keyword>
<accession>A0A4R2T838</accession>
<dbReference type="AlphaFoldDB" id="A0A4R2T838"/>
<dbReference type="EMBL" id="SLYC01000081">
    <property type="protein sequence ID" value="TCP93338.1"/>
    <property type="molecule type" value="Genomic_DNA"/>
</dbReference>
<dbReference type="Proteomes" id="UP000295504">
    <property type="component" value="Unassembled WGS sequence"/>
</dbReference>
<proteinExistence type="predicted"/>
<evidence type="ECO:0000313" key="2">
    <source>
        <dbReference type="EMBL" id="TCP93338.1"/>
    </source>
</evidence>
<comment type="caution">
    <text evidence="2">The sequence shown here is derived from an EMBL/GenBank/DDBJ whole genome shotgun (WGS) entry which is preliminary data.</text>
</comment>
<sequence>MKIFYFSGTGNSYQIAKKISNSFDDNVELIRIKDNDNVGIIKDKIVSIVFPIYYFGLPVLVEEFIREINISEDTYLFIIVTKGVSLGGGVKTQLEKLFEGKKKYNYFQYITMGDNFVLDFWDATNKTERLIRNKKATAKLLK</sequence>
<dbReference type="Gene3D" id="3.40.50.360">
    <property type="match status" value="1"/>
</dbReference>
<dbReference type="Pfam" id="PF00258">
    <property type="entry name" value="Flavodoxin_1"/>
    <property type="match status" value="1"/>
</dbReference>
<reference evidence="2 3" key="1">
    <citation type="submission" date="2019-03" db="EMBL/GenBank/DDBJ databases">
        <title>Genomic Encyclopedia of Type Strains, Phase IV (KMG-IV): sequencing the most valuable type-strain genomes for metagenomic binning, comparative biology and taxonomic classification.</title>
        <authorList>
            <person name="Goeker M."/>
        </authorList>
    </citation>
    <scope>NUCLEOTIDE SEQUENCE [LARGE SCALE GENOMIC DNA]</scope>
    <source>
        <strain evidence="2 3">DSM 100013</strain>
    </source>
</reference>